<sequence length="76" mass="8186">MDEVAFPAIDRAKRSGCDPSEGDAGALLRSLYRALDADLAGRYAPPVIDLPALETSYAELLVLLDTPITLPELESR</sequence>
<reference evidence="1 2" key="1">
    <citation type="journal article" date="2013" name="PLoS Genet.">
        <title>Distinctive expansion of potential virulence genes in the genome of the oomycete fish pathogen Saprolegnia parasitica.</title>
        <authorList>
            <person name="Jiang R.H."/>
            <person name="de Bruijn I."/>
            <person name="Haas B.J."/>
            <person name="Belmonte R."/>
            <person name="Lobach L."/>
            <person name="Christie J."/>
            <person name="van den Ackerveken G."/>
            <person name="Bottin A."/>
            <person name="Bulone V."/>
            <person name="Diaz-Moreno S.M."/>
            <person name="Dumas B."/>
            <person name="Fan L."/>
            <person name="Gaulin E."/>
            <person name="Govers F."/>
            <person name="Grenville-Briggs L.J."/>
            <person name="Horner N.R."/>
            <person name="Levin J.Z."/>
            <person name="Mammella M."/>
            <person name="Meijer H.J."/>
            <person name="Morris P."/>
            <person name="Nusbaum C."/>
            <person name="Oome S."/>
            <person name="Phillips A.J."/>
            <person name="van Rooyen D."/>
            <person name="Rzeszutek E."/>
            <person name="Saraiva M."/>
            <person name="Secombes C.J."/>
            <person name="Seidl M.F."/>
            <person name="Snel B."/>
            <person name="Stassen J.H."/>
            <person name="Sykes S."/>
            <person name="Tripathy S."/>
            <person name="van den Berg H."/>
            <person name="Vega-Arreguin J.C."/>
            <person name="Wawra S."/>
            <person name="Young S.K."/>
            <person name="Zeng Q."/>
            <person name="Dieguez-Uribeondo J."/>
            <person name="Russ C."/>
            <person name="Tyler B.M."/>
            <person name="van West P."/>
        </authorList>
    </citation>
    <scope>NUCLEOTIDE SEQUENCE [LARGE SCALE GENOMIC DNA]</scope>
    <source>
        <strain evidence="1 2">CBS 223.65</strain>
    </source>
</reference>
<dbReference type="RefSeq" id="XP_012198404.1">
    <property type="nucleotide sequence ID" value="XM_012343014.1"/>
</dbReference>
<proteinExistence type="predicted"/>
<evidence type="ECO:0000313" key="1">
    <source>
        <dbReference type="EMBL" id="KDO30700.1"/>
    </source>
</evidence>
<gene>
    <name evidence="1" type="ORF">SPRG_04602</name>
</gene>
<dbReference type="GeneID" id="24127039"/>
<keyword evidence="2" id="KW-1185">Reference proteome</keyword>
<protein>
    <submittedName>
        <fullName evidence="1">Uncharacterized protein</fullName>
    </submittedName>
</protein>
<accession>A0A067CNB6</accession>
<dbReference type="AlphaFoldDB" id="A0A067CNB6"/>
<dbReference type="KEGG" id="spar:SPRG_04602"/>
<organism evidence="1 2">
    <name type="scientific">Saprolegnia parasitica (strain CBS 223.65)</name>
    <dbReference type="NCBI Taxonomy" id="695850"/>
    <lineage>
        <taxon>Eukaryota</taxon>
        <taxon>Sar</taxon>
        <taxon>Stramenopiles</taxon>
        <taxon>Oomycota</taxon>
        <taxon>Saprolegniomycetes</taxon>
        <taxon>Saprolegniales</taxon>
        <taxon>Saprolegniaceae</taxon>
        <taxon>Saprolegnia</taxon>
    </lineage>
</organism>
<dbReference type="EMBL" id="KK583200">
    <property type="protein sequence ID" value="KDO30700.1"/>
    <property type="molecule type" value="Genomic_DNA"/>
</dbReference>
<evidence type="ECO:0000313" key="2">
    <source>
        <dbReference type="Proteomes" id="UP000030745"/>
    </source>
</evidence>
<dbReference type="Proteomes" id="UP000030745">
    <property type="component" value="Unassembled WGS sequence"/>
</dbReference>
<dbReference type="VEuPathDB" id="FungiDB:SPRG_04602"/>
<name>A0A067CNB6_SAPPC</name>